<reference evidence="1 2" key="1">
    <citation type="submission" date="2018-11" db="EMBL/GenBank/DDBJ databases">
        <title>Novel bacteria species description.</title>
        <authorList>
            <person name="Han J.-H."/>
        </authorList>
    </citation>
    <scope>NUCLEOTIDE SEQUENCE [LARGE SCALE GENOMIC DNA]</scope>
    <source>
        <strain evidence="1 2">KCTC23259</strain>
    </source>
</reference>
<accession>A0AAE3KW53</accession>
<evidence type="ECO:0000313" key="1">
    <source>
        <dbReference type="EMBL" id="MCP9762310.1"/>
    </source>
</evidence>
<dbReference type="EMBL" id="RJUF01000008">
    <property type="protein sequence ID" value="MCP9762310.1"/>
    <property type="molecule type" value="Genomic_DNA"/>
</dbReference>
<sequence>MRKGVSTLQKTKTKFLMKATITTEKIKHEDETLPAKIAYTKFAMLQGTNNFKVLSEIRKGFSQLTTILLVNSTTYEINYWVLPLDSNLVELRLSSYSQIS</sequence>
<organism evidence="1 2">
    <name type="scientific">Lacihabitans soyangensis</name>
    <dbReference type="NCBI Taxonomy" id="869394"/>
    <lineage>
        <taxon>Bacteria</taxon>
        <taxon>Pseudomonadati</taxon>
        <taxon>Bacteroidota</taxon>
        <taxon>Cytophagia</taxon>
        <taxon>Cytophagales</taxon>
        <taxon>Leadbetterellaceae</taxon>
        <taxon>Lacihabitans</taxon>
    </lineage>
</organism>
<name>A0AAE3KW53_9BACT</name>
<dbReference type="Proteomes" id="UP001204144">
    <property type="component" value="Unassembled WGS sequence"/>
</dbReference>
<protein>
    <submittedName>
        <fullName evidence="1">Uncharacterized protein</fullName>
    </submittedName>
</protein>
<gene>
    <name evidence="1" type="ORF">EGI31_05040</name>
</gene>
<dbReference type="AlphaFoldDB" id="A0AAE3KW53"/>
<proteinExistence type="predicted"/>
<comment type="caution">
    <text evidence="1">The sequence shown here is derived from an EMBL/GenBank/DDBJ whole genome shotgun (WGS) entry which is preliminary data.</text>
</comment>
<evidence type="ECO:0000313" key="2">
    <source>
        <dbReference type="Proteomes" id="UP001204144"/>
    </source>
</evidence>
<keyword evidence="2" id="KW-1185">Reference proteome</keyword>